<dbReference type="AlphaFoldDB" id="A0A9D3Y5U1"/>
<comment type="caution">
    <text evidence="1">The sequence shown here is derived from an EMBL/GenBank/DDBJ whole genome shotgun (WGS) entry which is preliminary data.</text>
</comment>
<protein>
    <submittedName>
        <fullName evidence="1">Uncharacterized protein</fullName>
    </submittedName>
</protein>
<reference evidence="1" key="1">
    <citation type="journal article" date="2019" name="bioRxiv">
        <title>The Genome of the Zebra Mussel, Dreissena polymorpha: A Resource for Invasive Species Research.</title>
        <authorList>
            <person name="McCartney M.A."/>
            <person name="Auch B."/>
            <person name="Kono T."/>
            <person name="Mallez S."/>
            <person name="Zhang Y."/>
            <person name="Obille A."/>
            <person name="Becker A."/>
            <person name="Abrahante J.E."/>
            <person name="Garbe J."/>
            <person name="Badalamenti J.P."/>
            <person name="Herman A."/>
            <person name="Mangelson H."/>
            <person name="Liachko I."/>
            <person name="Sullivan S."/>
            <person name="Sone E.D."/>
            <person name="Koren S."/>
            <person name="Silverstein K.A.T."/>
            <person name="Beckman K.B."/>
            <person name="Gohl D.M."/>
        </authorList>
    </citation>
    <scope>NUCLEOTIDE SEQUENCE</scope>
    <source>
        <strain evidence="1">Duluth1</strain>
        <tissue evidence="1">Whole animal</tissue>
    </source>
</reference>
<evidence type="ECO:0000313" key="2">
    <source>
        <dbReference type="Proteomes" id="UP000828390"/>
    </source>
</evidence>
<name>A0A9D3Y5U1_DREPO</name>
<evidence type="ECO:0000313" key="1">
    <source>
        <dbReference type="EMBL" id="KAH3692428.1"/>
    </source>
</evidence>
<sequence>MWKTIKTTQVAAEMGKFNLPILGISESRKTDRQTREIKNSGLRDKKMPVDAYWVYTMPVLIIFM</sequence>
<organism evidence="1 2">
    <name type="scientific">Dreissena polymorpha</name>
    <name type="common">Zebra mussel</name>
    <name type="synonym">Mytilus polymorpha</name>
    <dbReference type="NCBI Taxonomy" id="45954"/>
    <lineage>
        <taxon>Eukaryota</taxon>
        <taxon>Metazoa</taxon>
        <taxon>Spiralia</taxon>
        <taxon>Lophotrochozoa</taxon>
        <taxon>Mollusca</taxon>
        <taxon>Bivalvia</taxon>
        <taxon>Autobranchia</taxon>
        <taxon>Heteroconchia</taxon>
        <taxon>Euheterodonta</taxon>
        <taxon>Imparidentia</taxon>
        <taxon>Neoheterodontei</taxon>
        <taxon>Myida</taxon>
        <taxon>Dreissenoidea</taxon>
        <taxon>Dreissenidae</taxon>
        <taxon>Dreissena</taxon>
    </lineage>
</organism>
<dbReference type="Proteomes" id="UP000828390">
    <property type="component" value="Unassembled WGS sequence"/>
</dbReference>
<proteinExistence type="predicted"/>
<dbReference type="EMBL" id="JAIWYP010000022">
    <property type="protein sequence ID" value="KAH3692428.1"/>
    <property type="molecule type" value="Genomic_DNA"/>
</dbReference>
<keyword evidence="2" id="KW-1185">Reference proteome</keyword>
<accession>A0A9D3Y5U1</accession>
<reference evidence="1" key="2">
    <citation type="submission" date="2020-11" db="EMBL/GenBank/DDBJ databases">
        <authorList>
            <person name="McCartney M.A."/>
            <person name="Auch B."/>
            <person name="Kono T."/>
            <person name="Mallez S."/>
            <person name="Becker A."/>
            <person name="Gohl D.M."/>
            <person name="Silverstein K.A.T."/>
            <person name="Koren S."/>
            <person name="Bechman K.B."/>
            <person name="Herman A."/>
            <person name="Abrahante J.E."/>
            <person name="Garbe J."/>
        </authorList>
    </citation>
    <scope>NUCLEOTIDE SEQUENCE</scope>
    <source>
        <strain evidence="1">Duluth1</strain>
        <tissue evidence="1">Whole animal</tissue>
    </source>
</reference>
<gene>
    <name evidence="1" type="ORF">DPMN_194268</name>
</gene>